<sequence>MLWLALHFPLLALEALPLRQSPSAVVSRGRVLVCDRLAAEAGVSAGQKLSTALGLQPGLAVSERDAAREGSALESLACWAGRFTPTLSLSPPAGLLLEIGGCLRLFGGVEVIVEAVLGGCAGQSYSTLWAVAPTPLGARWLAQAAAGEIHQEAPAMQAALAALPCGVTGWPDEVVKRLESFGLKRLGDLRILPGAGLRRRIGNGPVDDLLRAWGELADPQKPFIFPEIFGSHIELPARVEHAEALAFAGQRLFAALTGWLHGRQLLVRACSLHLTHDDGAQSALVLRFAEPAADEGRFLRLLREHLSQLKLAAPVEALRLQADEVVNKPGASAHLFDQPLAGEGALACLERLRARLGEAAVQVLGEVADYRPECATREFDPATDFAFSGASTARFTSPRPLWLLPVPQALGERGGSPHWHGPLKLLSRAERLESGWWDEGERGAAGDVRRDYFVARNPQGQWAWVFRDAEGWFLHGLFA</sequence>
<dbReference type="InterPro" id="IPR043502">
    <property type="entry name" value="DNA/RNA_pol_sf"/>
</dbReference>
<dbReference type="CDD" id="cd03468">
    <property type="entry name" value="PolY_like"/>
    <property type="match status" value="1"/>
</dbReference>
<dbReference type="InterPro" id="IPR001126">
    <property type="entry name" value="UmuC"/>
</dbReference>
<keyword evidence="1" id="KW-0227">DNA damage</keyword>
<dbReference type="GO" id="GO:0006281">
    <property type="term" value="P:DNA repair"/>
    <property type="evidence" value="ECO:0007669"/>
    <property type="project" value="InterPro"/>
</dbReference>
<evidence type="ECO:0000259" key="2">
    <source>
        <dbReference type="Pfam" id="PF00817"/>
    </source>
</evidence>
<dbReference type="Pfam" id="PF00817">
    <property type="entry name" value="IMS"/>
    <property type="match status" value="1"/>
</dbReference>
<dbReference type="PANTHER" id="PTHR35369:SF2">
    <property type="entry name" value="BLR3025 PROTEIN"/>
    <property type="match status" value="1"/>
</dbReference>
<name>A0A9D7LP46_9RHOO</name>
<organism evidence="3 4">
    <name type="scientific">Candidatus Dechloromonas phosphorivorans</name>
    <dbReference type="NCBI Taxonomy" id="2899244"/>
    <lineage>
        <taxon>Bacteria</taxon>
        <taxon>Pseudomonadati</taxon>
        <taxon>Pseudomonadota</taxon>
        <taxon>Betaproteobacteria</taxon>
        <taxon>Rhodocyclales</taxon>
        <taxon>Azonexaceae</taxon>
        <taxon>Dechloromonas</taxon>
    </lineage>
</organism>
<comment type="caution">
    <text evidence="3">The sequence shown here is derived from an EMBL/GenBank/DDBJ whole genome shotgun (WGS) entry which is preliminary data.</text>
</comment>
<evidence type="ECO:0000256" key="1">
    <source>
        <dbReference type="ARBA" id="ARBA00022763"/>
    </source>
</evidence>
<dbReference type="InterPro" id="IPR050356">
    <property type="entry name" value="SulA_CellDiv_inhibitor"/>
</dbReference>
<feature type="domain" description="UmuC" evidence="2">
    <location>
        <begin position="18"/>
        <end position="139"/>
    </location>
</feature>
<dbReference type="PANTHER" id="PTHR35369">
    <property type="entry name" value="BLR3025 PROTEIN-RELATED"/>
    <property type="match status" value="1"/>
</dbReference>
<evidence type="ECO:0000313" key="4">
    <source>
        <dbReference type="Proteomes" id="UP000808146"/>
    </source>
</evidence>
<dbReference type="AlphaFoldDB" id="A0A9D7LP46"/>
<protein>
    <submittedName>
        <fullName evidence="3">DNA polymerase Y family protein</fullName>
    </submittedName>
</protein>
<reference evidence="3" key="1">
    <citation type="submission" date="2020-10" db="EMBL/GenBank/DDBJ databases">
        <title>Connecting structure to function with the recovery of over 1000 high-quality activated sludge metagenome-assembled genomes encoding full-length rRNA genes using long-read sequencing.</title>
        <authorList>
            <person name="Singleton C.M."/>
            <person name="Petriglieri F."/>
            <person name="Kristensen J.M."/>
            <person name="Kirkegaard R.H."/>
            <person name="Michaelsen T.Y."/>
            <person name="Andersen M.H."/>
            <person name="Karst S.M."/>
            <person name="Dueholm M.S."/>
            <person name="Nielsen P.H."/>
            <person name="Albertsen M."/>
        </authorList>
    </citation>
    <scope>NUCLEOTIDE SEQUENCE</scope>
    <source>
        <strain evidence="3">OdNE_18-Q3-R46-58_BAT3C.305</strain>
    </source>
</reference>
<accession>A0A9D7LP46</accession>
<proteinExistence type="predicted"/>
<gene>
    <name evidence="3" type="ORF">IPN75_14050</name>
</gene>
<dbReference type="SUPFAM" id="SSF56672">
    <property type="entry name" value="DNA/RNA polymerases"/>
    <property type="match status" value="1"/>
</dbReference>
<evidence type="ECO:0000313" key="3">
    <source>
        <dbReference type="EMBL" id="MBK8891397.1"/>
    </source>
</evidence>
<dbReference type="Proteomes" id="UP000808146">
    <property type="component" value="Unassembled WGS sequence"/>
</dbReference>
<dbReference type="EMBL" id="JADKBR010000017">
    <property type="protein sequence ID" value="MBK8891397.1"/>
    <property type="molecule type" value="Genomic_DNA"/>
</dbReference>